<dbReference type="AlphaFoldDB" id="A0A2K3JRZ7"/>
<reference evidence="1 2" key="1">
    <citation type="journal article" date="2014" name="Am. J. Bot.">
        <title>Genome assembly and annotation for red clover (Trifolium pratense; Fabaceae).</title>
        <authorList>
            <person name="Istvanek J."/>
            <person name="Jaros M."/>
            <person name="Krenek A."/>
            <person name="Repkova J."/>
        </authorList>
    </citation>
    <scope>NUCLEOTIDE SEQUENCE [LARGE SCALE GENOMIC DNA]</scope>
    <source>
        <strain evidence="2">cv. Tatra</strain>
        <tissue evidence="1">Young leaves</tissue>
    </source>
</reference>
<comment type="caution">
    <text evidence="1">The sequence shown here is derived from an EMBL/GenBank/DDBJ whole genome shotgun (WGS) entry which is preliminary data.</text>
</comment>
<organism evidence="1 2">
    <name type="scientific">Trifolium pratense</name>
    <name type="common">Red clover</name>
    <dbReference type="NCBI Taxonomy" id="57577"/>
    <lineage>
        <taxon>Eukaryota</taxon>
        <taxon>Viridiplantae</taxon>
        <taxon>Streptophyta</taxon>
        <taxon>Embryophyta</taxon>
        <taxon>Tracheophyta</taxon>
        <taxon>Spermatophyta</taxon>
        <taxon>Magnoliopsida</taxon>
        <taxon>eudicotyledons</taxon>
        <taxon>Gunneridae</taxon>
        <taxon>Pentapetalae</taxon>
        <taxon>rosids</taxon>
        <taxon>fabids</taxon>
        <taxon>Fabales</taxon>
        <taxon>Fabaceae</taxon>
        <taxon>Papilionoideae</taxon>
        <taxon>50 kb inversion clade</taxon>
        <taxon>NPAAA clade</taxon>
        <taxon>Hologalegina</taxon>
        <taxon>IRL clade</taxon>
        <taxon>Trifolieae</taxon>
        <taxon>Trifolium</taxon>
    </lineage>
</organism>
<proteinExistence type="predicted"/>
<evidence type="ECO:0000313" key="1">
    <source>
        <dbReference type="EMBL" id="PNX56800.1"/>
    </source>
</evidence>
<reference evidence="1 2" key="2">
    <citation type="journal article" date="2017" name="Front. Plant Sci.">
        <title>Gene Classification and Mining of Molecular Markers Useful in Red Clover (Trifolium pratense) Breeding.</title>
        <authorList>
            <person name="Istvanek J."/>
            <person name="Dluhosova J."/>
            <person name="Dluhos P."/>
            <person name="Patkova L."/>
            <person name="Nedelnik J."/>
            <person name="Repkova J."/>
        </authorList>
    </citation>
    <scope>NUCLEOTIDE SEQUENCE [LARGE SCALE GENOMIC DNA]</scope>
    <source>
        <strain evidence="2">cv. Tatra</strain>
        <tissue evidence="1">Young leaves</tissue>
    </source>
</reference>
<evidence type="ECO:0000313" key="2">
    <source>
        <dbReference type="Proteomes" id="UP000236291"/>
    </source>
</evidence>
<name>A0A2K3JRZ7_TRIPR</name>
<accession>A0A2K3JRZ7</accession>
<dbReference type="Proteomes" id="UP000236291">
    <property type="component" value="Unassembled WGS sequence"/>
</dbReference>
<protein>
    <submittedName>
        <fullName evidence="1">Uncharacterized protein</fullName>
    </submittedName>
</protein>
<feature type="non-terminal residue" evidence="1">
    <location>
        <position position="1"/>
    </location>
</feature>
<gene>
    <name evidence="1" type="ORF">L195_g058383</name>
</gene>
<sequence>RSITILWPGVKRLSEYFSRLKVKVVVQRS</sequence>
<dbReference type="EMBL" id="ASHM01120928">
    <property type="protein sequence ID" value="PNX56800.1"/>
    <property type="molecule type" value="Genomic_DNA"/>
</dbReference>